<sequence length="48" mass="5525">MEHQEIIFFDTLGFGWVVEKAIVERIEALNEDETAIAEKSLADLLHRP</sequence>
<proteinExistence type="predicted"/>
<accession>A0AA41R6Y7</accession>
<keyword evidence="2" id="KW-1185">Reference proteome</keyword>
<dbReference type="AlphaFoldDB" id="A0AA41R6Y7"/>
<name>A0AA41R6Y7_9BACT</name>
<gene>
    <name evidence="1" type="ORF">MRX98_15870</name>
</gene>
<comment type="caution">
    <text evidence="1">The sequence shown here is derived from an EMBL/GenBank/DDBJ whole genome shotgun (WGS) entry which is preliminary data.</text>
</comment>
<dbReference type="EMBL" id="JALJRB010000020">
    <property type="protein sequence ID" value="MCJ8502061.1"/>
    <property type="molecule type" value="Genomic_DNA"/>
</dbReference>
<dbReference type="Proteomes" id="UP001165427">
    <property type="component" value="Unassembled WGS sequence"/>
</dbReference>
<reference evidence="1" key="1">
    <citation type="submission" date="2022-04" db="EMBL/GenBank/DDBJ databases">
        <title>Desulfatitalea alkaliphila sp. nov., a novel anaerobic sulfate-reducing bacterium isolated from terrestrial mud volcano, Taman Peninsula, Russia.</title>
        <authorList>
            <person name="Khomyakova M.A."/>
            <person name="Merkel A.Y."/>
            <person name="Slobodkin A.I."/>
        </authorList>
    </citation>
    <scope>NUCLEOTIDE SEQUENCE</scope>
    <source>
        <strain evidence="1">M08but</strain>
    </source>
</reference>
<evidence type="ECO:0000313" key="2">
    <source>
        <dbReference type="Proteomes" id="UP001165427"/>
    </source>
</evidence>
<evidence type="ECO:0000313" key="1">
    <source>
        <dbReference type="EMBL" id="MCJ8502061.1"/>
    </source>
</evidence>
<protein>
    <submittedName>
        <fullName evidence="1">Uncharacterized protein</fullName>
    </submittedName>
</protein>
<dbReference type="RefSeq" id="WP_246911898.1">
    <property type="nucleotide sequence ID" value="NZ_JALJRB010000020.1"/>
</dbReference>
<organism evidence="1 2">
    <name type="scientific">Desulfatitalea alkaliphila</name>
    <dbReference type="NCBI Taxonomy" id="2929485"/>
    <lineage>
        <taxon>Bacteria</taxon>
        <taxon>Pseudomonadati</taxon>
        <taxon>Thermodesulfobacteriota</taxon>
        <taxon>Desulfobacteria</taxon>
        <taxon>Desulfobacterales</taxon>
        <taxon>Desulfosarcinaceae</taxon>
        <taxon>Desulfatitalea</taxon>
    </lineage>
</organism>